<sequence length="519" mass="57412">MFLSPTFPFPLFIFSLCFSHFHSVIFIRLSLLFLALPYSPFLFLPPSHFLSPSVTVPFFLSCSFPLTPLHLFSCSSIIPLSLSFSQHSLCLPLPPHHFLSCSFLLTPSHLSHSLCLFSCSSIIPLSLSFSHHSLCLSLPPHQFFVLFPTTPSISLTPSLFLLFQNPTFPFSFPPFSVSLCLRINFFVLLPSHALPSLSLPLFSCSSIIPLSLSLSHHSLSLSASASIFLCSFPLTPFHLFYSLFSCSIIPLSLFSHHSVSLSASASIFFCAPSLSRPSISLTPRQAVLSSQARDKENELLSSEAVKHEAFLLGVVRPSSAAPKLLPDQFPFLTAVTIPLSRSLLFLPSTNFLVSPPLLCLFSGSSPSPQLHLSFNLGICLFGSSLSQYFRIRSFLLSSGTFGKEYPLVISLILLPGNLRGKDLNLLSFTVFHSILFPFFIVSLSLLRFPCSPISYPSPFLPPPSPVSFLSSPLPLRFVSPSFFLFFSSPFSFSSSFLPPSPHLTPHSRQIRFFFFPPDY</sequence>
<reference evidence="2 3" key="2">
    <citation type="submission" date="2019-01" db="EMBL/GenBank/DDBJ databases">
        <title>The decoding of complex shrimp genome reveals the adaptation for benthos swimmer, frequently molting mechanism and breeding impact on genome.</title>
        <authorList>
            <person name="Sun Y."/>
            <person name="Gao Y."/>
            <person name="Yu Y."/>
        </authorList>
    </citation>
    <scope>NUCLEOTIDE SEQUENCE [LARGE SCALE GENOMIC DNA]</scope>
    <source>
        <tissue evidence="2">Muscle</tissue>
    </source>
</reference>
<evidence type="ECO:0000256" key="1">
    <source>
        <dbReference type="SAM" id="Phobius"/>
    </source>
</evidence>
<dbReference type="Proteomes" id="UP000283509">
    <property type="component" value="Unassembled WGS sequence"/>
</dbReference>
<name>A0A3R7MK54_PENVA</name>
<keyword evidence="1" id="KW-1133">Transmembrane helix</keyword>
<evidence type="ECO:0000313" key="3">
    <source>
        <dbReference type="Proteomes" id="UP000283509"/>
    </source>
</evidence>
<comment type="caution">
    <text evidence="2">The sequence shown here is derived from an EMBL/GenBank/DDBJ whole genome shotgun (WGS) entry which is preliminary data.</text>
</comment>
<accession>A0A3R7MK54</accession>
<protein>
    <submittedName>
        <fullName evidence="2">Uncharacterized protein</fullName>
    </submittedName>
</protein>
<keyword evidence="1" id="KW-0812">Transmembrane</keyword>
<evidence type="ECO:0000313" key="2">
    <source>
        <dbReference type="EMBL" id="ROT63837.1"/>
    </source>
</evidence>
<dbReference type="AlphaFoldDB" id="A0A3R7MK54"/>
<reference evidence="2 3" key="1">
    <citation type="submission" date="2018-04" db="EMBL/GenBank/DDBJ databases">
        <authorList>
            <person name="Zhang X."/>
            <person name="Yuan J."/>
            <person name="Li F."/>
            <person name="Xiang J."/>
        </authorList>
    </citation>
    <scope>NUCLEOTIDE SEQUENCE [LARGE SCALE GENOMIC DNA]</scope>
    <source>
        <tissue evidence="2">Muscle</tissue>
    </source>
</reference>
<proteinExistence type="predicted"/>
<keyword evidence="3" id="KW-1185">Reference proteome</keyword>
<gene>
    <name evidence="2" type="ORF">C7M84_018245</name>
</gene>
<feature type="transmembrane region" description="Helical" evidence="1">
    <location>
        <begin position="12"/>
        <end position="38"/>
    </location>
</feature>
<organism evidence="2 3">
    <name type="scientific">Penaeus vannamei</name>
    <name type="common">Whiteleg shrimp</name>
    <name type="synonym">Litopenaeus vannamei</name>
    <dbReference type="NCBI Taxonomy" id="6689"/>
    <lineage>
        <taxon>Eukaryota</taxon>
        <taxon>Metazoa</taxon>
        <taxon>Ecdysozoa</taxon>
        <taxon>Arthropoda</taxon>
        <taxon>Crustacea</taxon>
        <taxon>Multicrustacea</taxon>
        <taxon>Malacostraca</taxon>
        <taxon>Eumalacostraca</taxon>
        <taxon>Eucarida</taxon>
        <taxon>Decapoda</taxon>
        <taxon>Dendrobranchiata</taxon>
        <taxon>Penaeoidea</taxon>
        <taxon>Penaeidae</taxon>
        <taxon>Penaeus</taxon>
    </lineage>
</organism>
<dbReference type="EMBL" id="QCYY01003365">
    <property type="protein sequence ID" value="ROT63837.1"/>
    <property type="molecule type" value="Genomic_DNA"/>
</dbReference>
<keyword evidence="1" id="KW-0472">Membrane</keyword>